<reference evidence="3 4" key="1">
    <citation type="submission" date="2020-02" db="EMBL/GenBank/DDBJ databases">
        <title>Acidophilic actinobacteria isolated from forest soil.</title>
        <authorList>
            <person name="Golinska P."/>
        </authorList>
    </citation>
    <scope>NUCLEOTIDE SEQUENCE [LARGE SCALE GENOMIC DNA]</scope>
    <source>
        <strain evidence="3 4">NL8</strain>
    </source>
</reference>
<evidence type="ECO:0000256" key="2">
    <source>
        <dbReference type="SAM" id="SignalP"/>
    </source>
</evidence>
<keyword evidence="1" id="KW-0472">Membrane</keyword>
<accession>A0ABS5L3B8</accession>
<proteinExistence type="predicted"/>
<evidence type="ECO:0000256" key="1">
    <source>
        <dbReference type="SAM" id="Phobius"/>
    </source>
</evidence>
<feature type="chain" id="PRO_5047094433" description="LPXTG-motif cell wall anchor domain protein" evidence="2">
    <location>
        <begin position="28"/>
        <end position="149"/>
    </location>
</feature>
<keyword evidence="1" id="KW-1133">Transmembrane helix</keyword>
<sequence length="149" mass="14776">MRSIKTTVTAAAVLTAGFVMTAPAAHAAAAPHRSACATAVAAAVSAEHDLNAAIADLKKQWAAGGHPGIAEEQNAENLKAKANTAATAAARACQGMRNPHRNPHGVVHTGVGSTSQGVNTTEIAGGVGILGAVGAGALMLRRRRAGSES</sequence>
<keyword evidence="2" id="KW-0732">Signal</keyword>
<organism evidence="3 4">
    <name type="scientific">Catenulispora pinistramenti</name>
    <dbReference type="NCBI Taxonomy" id="2705254"/>
    <lineage>
        <taxon>Bacteria</taxon>
        <taxon>Bacillati</taxon>
        <taxon>Actinomycetota</taxon>
        <taxon>Actinomycetes</taxon>
        <taxon>Catenulisporales</taxon>
        <taxon>Catenulisporaceae</taxon>
        <taxon>Catenulispora</taxon>
    </lineage>
</organism>
<dbReference type="RefSeq" id="WP_212018797.1">
    <property type="nucleotide sequence ID" value="NZ_JAAFYZ010000213.1"/>
</dbReference>
<evidence type="ECO:0000313" key="3">
    <source>
        <dbReference type="EMBL" id="MBS2552830.1"/>
    </source>
</evidence>
<name>A0ABS5L3B8_9ACTN</name>
<keyword evidence="4" id="KW-1185">Reference proteome</keyword>
<protein>
    <recommendedName>
        <fullName evidence="5">LPXTG-motif cell wall anchor domain protein</fullName>
    </recommendedName>
</protein>
<keyword evidence="1" id="KW-0812">Transmembrane</keyword>
<gene>
    <name evidence="3" type="ORF">KGQ19_38855</name>
</gene>
<evidence type="ECO:0000313" key="4">
    <source>
        <dbReference type="Proteomes" id="UP000730482"/>
    </source>
</evidence>
<feature type="signal peptide" evidence="2">
    <location>
        <begin position="1"/>
        <end position="27"/>
    </location>
</feature>
<dbReference type="EMBL" id="JAAFYZ010000213">
    <property type="protein sequence ID" value="MBS2552830.1"/>
    <property type="molecule type" value="Genomic_DNA"/>
</dbReference>
<evidence type="ECO:0008006" key="5">
    <source>
        <dbReference type="Google" id="ProtNLM"/>
    </source>
</evidence>
<feature type="transmembrane region" description="Helical" evidence="1">
    <location>
        <begin position="123"/>
        <end position="140"/>
    </location>
</feature>
<dbReference type="Proteomes" id="UP000730482">
    <property type="component" value="Unassembled WGS sequence"/>
</dbReference>
<comment type="caution">
    <text evidence="3">The sequence shown here is derived from an EMBL/GenBank/DDBJ whole genome shotgun (WGS) entry which is preliminary data.</text>
</comment>